<reference evidence="2" key="1">
    <citation type="submission" date="2023-05" db="EMBL/GenBank/DDBJ databases">
        <title>Nepenthes gracilis genome sequencing.</title>
        <authorList>
            <person name="Fukushima K."/>
        </authorList>
    </citation>
    <scope>NUCLEOTIDE SEQUENCE</scope>
    <source>
        <strain evidence="2">SING2019-196</strain>
    </source>
</reference>
<evidence type="ECO:0000313" key="2">
    <source>
        <dbReference type="EMBL" id="GMH08461.1"/>
    </source>
</evidence>
<dbReference type="EMBL" id="BSYO01000008">
    <property type="protein sequence ID" value="GMH08461.1"/>
    <property type="molecule type" value="Genomic_DNA"/>
</dbReference>
<proteinExistence type="predicted"/>
<gene>
    <name evidence="2" type="ORF">Nepgr_010301</name>
</gene>
<comment type="caution">
    <text evidence="2">The sequence shown here is derived from an EMBL/GenBank/DDBJ whole genome shotgun (WGS) entry which is preliminary data.</text>
</comment>
<organism evidence="2 3">
    <name type="scientific">Nepenthes gracilis</name>
    <name type="common">Slender pitcher plant</name>
    <dbReference type="NCBI Taxonomy" id="150966"/>
    <lineage>
        <taxon>Eukaryota</taxon>
        <taxon>Viridiplantae</taxon>
        <taxon>Streptophyta</taxon>
        <taxon>Embryophyta</taxon>
        <taxon>Tracheophyta</taxon>
        <taxon>Spermatophyta</taxon>
        <taxon>Magnoliopsida</taxon>
        <taxon>eudicotyledons</taxon>
        <taxon>Gunneridae</taxon>
        <taxon>Pentapetalae</taxon>
        <taxon>Caryophyllales</taxon>
        <taxon>Nepenthaceae</taxon>
        <taxon>Nepenthes</taxon>
    </lineage>
</organism>
<keyword evidence="3" id="KW-1185">Reference proteome</keyword>
<evidence type="ECO:0000313" key="3">
    <source>
        <dbReference type="Proteomes" id="UP001279734"/>
    </source>
</evidence>
<dbReference type="AlphaFoldDB" id="A0AAD3XL91"/>
<dbReference type="Proteomes" id="UP001279734">
    <property type="component" value="Unassembled WGS sequence"/>
</dbReference>
<evidence type="ECO:0000256" key="1">
    <source>
        <dbReference type="SAM" id="MobiDB-lite"/>
    </source>
</evidence>
<accession>A0AAD3XL91</accession>
<name>A0AAD3XL91_NEPGR</name>
<protein>
    <submittedName>
        <fullName evidence="2">Uncharacterized protein</fullName>
    </submittedName>
</protein>
<sequence length="77" mass="8178">MKLRDTAPVNAGVSGIGSSGRLAPESPDVPNNRETTAGGKYLKAAALCAEAMKQDPNNITVYRMVVSICNLNHLHQN</sequence>
<feature type="region of interest" description="Disordered" evidence="1">
    <location>
        <begin position="1"/>
        <end position="36"/>
    </location>
</feature>